<dbReference type="InterPro" id="IPR041679">
    <property type="entry name" value="DNA2/NAM7-like_C"/>
</dbReference>
<comment type="caution">
    <text evidence="6">The sequence shown here is derived from an EMBL/GenBank/DDBJ whole genome shotgun (WGS) entry which is preliminary data.</text>
</comment>
<dbReference type="Pfam" id="PF13087">
    <property type="entry name" value="AAA_12"/>
    <property type="match status" value="1"/>
</dbReference>
<dbReference type="SUPFAM" id="SSF90229">
    <property type="entry name" value="CCCH zinc finger"/>
    <property type="match status" value="2"/>
</dbReference>
<feature type="zinc finger region" description="C3H1-type" evidence="4">
    <location>
        <begin position="623"/>
        <end position="645"/>
    </location>
</feature>
<dbReference type="InterPro" id="IPR027417">
    <property type="entry name" value="P-loop_NTPase"/>
</dbReference>
<evidence type="ECO:0000256" key="4">
    <source>
        <dbReference type="PROSITE-ProRule" id="PRU00723"/>
    </source>
</evidence>
<evidence type="ECO:0000256" key="2">
    <source>
        <dbReference type="ARBA" id="ARBA00022771"/>
    </source>
</evidence>
<dbReference type="InterPro" id="IPR047187">
    <property type="entry name" value="SF1_C_Upf1"/>
</dbReference>
<feature type="zinc finger region" description="C3H1-type" evidence="4">
    <location>
        <begin position="682"/>
        <end position="709"/>
    </location>
</feature>
<feature type="domain" description="C3H1-type" evidence="5">
    <location>
        <begin position="623"/>
        <end position="645"/>
    </location>
</feature>
<evidence type="ECO:0000313" key="7">
    <source>
        <dbReference type="Proteomes" id="UP001363151"/>
    </source>
</evidence>
<dbReference type="PANTHER" id="PTHR10887">
    <property type="entry name" value="DNA2/NAM7 HELICASE FAMILY"/>
    <property type="match status" value="1"/>
</dbReference>
<reference evidence="6 7" key="1">
    <citation type="submission" date="2024-03" db="EMBL/GenBank/DDBJ databases">
        <title>Aureococcus anophagefferens CCMP1851 and Kratosvirus quantuckense: Draft genome of a second virus-susceptible host strain in the model system.</title>
        <authorList>
            <person name="Chase E."/>
            <person name="Truchon A.R."/>
            <person name="Schepens W."/>
            <person name="Wilhelm S.W."/>
        </authorList>
    </citation>
    <scope>NUCLEOTIDE SEQUENCE [LARGE SCALE GENOMIC DNA]</scope>
    <source>
        <strain evidence="6 7">CCMP1851</strain>
    </source>
</reference>
<keyword evidence="3 4" id="KW-0862">Zinc</keyword>
<gene>
    <name evidence="6" type="ORF">SO694_00112030</name>
</gene>
<organism evidence="6 7">
    <name type="scientific">Aureococcus anophagefferens</name>
    <name type="common">Harmful bloom alga</name>
    <dbReference type="NCBI Taxonomy" id="44056"/>
    <lineage>
        <taxon>Eukaryota</taxon>
        <taxon>Sar</taxon>
        <taxon>Stramenopiles</taxon>
        <taxon>Ochrophyta</taxon>
        <taxon>Pelagophyceae</taxon>
        <taxon>Pelagomonadales</taxon>
        <taxon>Pelagomonadaceae</taxon>
        <taxon>Aureococcus</taxon>
    </lineage>
</organism>
<evidence type="ECO:0000313" key="6">
    <source>
        <dbReference type="EMBL" id="KAK7240433.1"/>
    </source>
</evidence>
<feature type="domain" description="C3H1-type" evidence="5">
    <location>
        <begin position="682"/>
        <end position="709"/>
    </location>
</feature>
<accession>A0ABR1FWQ6</accession>
<keyword evidence="2 4" id="KW-0863">Zinc-finger</keyword>
<dbReference type="Gene3D" id="4.10.1000.10">
    <property type="entry name" value="Zinc finger, CCCH-type"/>
    <property type="match status" value="1"/>
</dbReference>
<dbReference type="SMART" id="SM00356">
    <property type="entry name" value="ZnF_C3H1"/>
    <property type="match status" value="3"/>
</dbReference>
<name>A0ABR1FWQ6_AURAN</name>
<protein>
    <submittedName>
        <fullName evidence="6">Nonsense-mediated decay protein</fullName>
    </submittedName>
</protein>
<evidence type="ECO:0000256" key="1">
    <source>
        <dbReference type="ARBA" id="ARBA00022723"/>
    </source>
</evidence>
<dbReference type="InterPro" id="IPR036855">
    <property type="entry name" value="Znf_CCCH_sf"/>
</dbReference>
<keyword evidence="7" id="KW-1185">Reference proteome</keyword>
<keyword evidence="1 4" id="KW-0479">Metal-binding</keyword>
<dbReference type="Proteomes" id="UP001363151">
    <property type="component" value="Unassembled WGS sequence"/>
</dbReference>
<proteinExistence type="predicted"/>
<dbReference type="PANTHER" id="PTHR10887:SF495">
    <property type="entry name" value="HELICASE SENATAXIN ISOFORM X1-RELATED"/>
    <property type="match status" value="1"/>
</dbReference>
<dbReference type="Gene3D" id="3.40.50.300">
    <property type="entry name" value="P-loop containing nucleotide triphosphate hydrolases"/>
    <property type="match status" value="2"/>
</dbReference>
<dbReference type="Pfam" id="PF00642">
    <property type="entry name" value="zf-CCCH"/>
    <property type="match status" value="3"/>
</dbReference>
<dbReference type="InterPro" id="IPR045055">
    <property type="entry name" value="DNA2/NAM7-like"/>
</dbReference>
<dbReference type="EMBL" id="JBBJCI010000213">
    <property type="protein sequence ID" value="KAK7240433.1"/>
    <property type="molecule type" value="Genomic_DNA"/>
</dbReference>
<dbReference type="PROSITE" id="PS50103">
    <property type="entry name" value="ZF_C3H1"/>
    <property type="match status" value="3"/>
</dbReference>
<dbReference type="CDD" id="cd18808">
    <property type="entry name" value="SF1_C_Upf1"/>
    <property type="match status" value="1"/>
</dbReference>
<dbReference type="Pfam" id="PF13245">
    <property type="entry name" value="AAA_19"/>
    <property type="match status" value="1"/>
</dbReference>
<evidence type="ECO:0000259" key="5">
    <source>
        <dbReference type="PROSITE" id="PS50103"/>
    </source>
</evidence>
<evidence type="ECO:0000256" key="3">
    <source>
        <dbReference type="ARBA" id="ARBA00022833"/>
    </source>
</evidence>
<feature type="zinc finger region" description="C3H1-type" evidence="4">
    <location>
        <begin position="649"/>
        <end position="671"/>
    </location>
</feature>
<dbReference type="SUPFAM" id="SSF52540">
    <property type="entry name" value="P-loop containing nucleoside triphosphate hydrolases"/>
    <property type="match status" value="1"/>
</dbReference>
<sequence>MWSSAPGKLRTELLAACAEAPPPPFAHVAVRFDAPKDYFATMARNVKAELCAAVAQALARPGGPKLVHDGGRWRCGETAYETFKNCVVADDDDALLWVSRCTRLGAAAYALSGFDAAGDATALDGRSVRVLVFAADYAARFAAARGGWREAEPDLVAMVLDPGDARDGTFGAPRGGLDDLNASQRGAAEALRRRLEIIHGPPGTGKSTTILGIVRARVPEGRRACVTCVTNQAVDAVASKLDGAGETFVAFGSKNHAGATSRNYLLQALVDGDAAVAEARAALEARGVAPRDVLASLVAALDAAVERATAKILSSTTIFLCTVASLHRLDAAAAYFEGGEPLHTVVLDEAGATPETYVPQILSCGAENLVLLGDHNQLPPLVMCGSLDEVVTKRANRSLLERARETADVVHLLDEQYRMPENVATLVSNLFYGGAIGTAPEKRGAAAPIVWLDVAGSREQGSGTSKYNVAEAAAVVDWLAATAREHPGDSVKVITFYKRQRDVVVRSLPDPGLAAKVVSVDASQGSEADHVLVNTVRSNQLGDLGFCADPRRVCVALSRAKKTLTILGDATTMARAAWTAVLAAAAVAPAPAPDPALAPPSKAAEGRRRCAPATRDAKATLLPCSFFAKGLCTRGADCPFLHEAPARAPCQYHYRGACGKGASCPFSHDFRPGDRDVGKLVKRDAPLCEHYARGRCNQGASCPFSHDRKRLTEALKSRPGARR</sequence>
<feature type="domain" description="C3H1-type" evidence="5">
    <location>
        <begin position="649"/>
        <end position="671"/>
    </location>
</feature>
<dbReference type="InterPro" id="IPR000571">
    <property type="entry name" value="Znf_CCCH"/>
</dbReference>